<sequence>MSVLLYRLNWPIPWCIALFFSPFGIGLFLLQLFYYERHYPNWHVPFHIKLKLKYMYILTFFEFVFLYLLLFVVK</sequence>
<keyword evidence="1" id="KW-1133">Transmembrane helix</keyword>
<proteinExistence type="predicted"/>
<organism evidence="2 3">
    <name type="scientific">Staphylococcus chromogenes</name>
    <name type="common">Staphylococcus hyicus subsp. chromogenes</name>
    <dbReference type="NCBI Taxonomy" id="46126"/>
    <lineage>
        <taxon>Bacteria</taxon>
        <taxon>Bacillati</taxon>
        <taxon>Bacillota</taxon>
        <taxon>Bacilli</taxon>
        <taxon>Bacillales</taxon>
        <taxon>Staphylococcaceae</taxon>
        <taxon>Staphylococcus</taxon>
    </lineage>
</organism>
<keyword evidence="1" id="KW-0812">Transmembrane</keyword>
<dbReference type="Proteomes" id="UP001240157">
    <property type="component" value="Unassembled WGS sequence"/>
</dbReference>
<evidence type="ECO:0000313" key="3">
    <source>
        <dbReference type="Proteomes" id="UP001240157"/>
    </source>
</evidence>
<feature type="transmembrane region" description="Helical" evidence="1">
    <location>
        <begin position="54"/>
        <end position="73"/>
    </location>
</feature>
<dbReference type="EMBL" id="JAVGJF010000022">
    <property type="protein sequence ID" value="MDQ7175354.1"/>
    <property type="molecule type" value="Genomic_DNA"/>
</dbReference>
<protein>
    <submittedName>
        <fullName evidence="2">Uncharacterized protein</fullName>
    </submittedName>
</protein>
<accession>A0ABD5AVP7</accession>
<evidence type="ECO:0000313" key="2">
    <source>
        <dbReference type="EMBL" id="MDQ7175354.1"/>
    </source>
</evidence>
<name>A0ABD5AVP7_STACR</name>
<evidence type="ECO:0000256" key="1">
    <source>
        <dbReference type="SAM" id="Phobius"/>
    </source>
</evidence>
<comment type="caution">
    <text evidence="2">The sequence shown here is derived from an EMBL/GenBank/DDBJ whole genome shotgun (WGS) entry which is preliminary data.</text>
</comment>
<dbReference type="AlphaFoldDB" id="A0ABD5AVP7"/>
<reference evidence="2 3" key="1">
    <citation type="submission" date="2023-08" db="EMBL/GenBank/DDBJ databases">
        <title>Whole genome sequencing of Staphylococcus chromogenes NNSch 2386.</title>
        <authorList>
            <person name="Kropotov V.S."/>
            <person name="Boriskina E.V."/>
            <person name="Gordinskaya N.A."/>
            <person name="Shkurkina I.S."/>
            <person name="Kryazhev D.V."/>
            <person name="Alekseeva A.E."/>
            <person name="Makhova M.A."/>
        </authorList>
    </citation>
    <scope>NUCLEOTIDE SEQUENCE [LARGE SCALE GENOMIC DNA]</scope>
    <source>
        <strain evidence="2 3">NNSch 2386</strain>
    </source>
</reference>
<keyword evidence="1" id="KW-0472">Membrane</keyword>
<feature type="transmembrane region" description="Helical" evidence="1">
    <location>
        <begin position="12"/>
        <end position="34"/>
    </location>
</feature>
<gene>
    <name evidence="2" type="ORF">RCF65_05080</name>
</gene>